<gene>
    <name evidence="2" type="ORF">BE221DRAFT_195372</name>
</gene>
<reference evidence="2" key="1">
    <citation type="submission" date="2017-04" db="EMBL/GenBank/DDBJ databases">
        <title>Population genomics of picophytoplankton unveils novel chromosome hypervariability.</title>
        <authorList>
            <consortium name="DOE Joint Genome Institute"/>
            <person name="Blanc-Mathieu R."/>
            <person name="Krasovec M."/>
            <person name="Hebrard M."/>
            <person name="Yau S."/>
            <person name="Desgranges E."/>
            <person name="Martin J."/>
            <person name="Schackwitz W."/>
            <person name="Kuo A."/>
            <person name="Salin G."/>
            <person name="Donnadieu C."/>
            <person name="Desdevises Y."/>
            <person name="Sanchez-Ferandin S."/>
            <person name="Moreau H."/>
            <person name="Rivals E."/>
            <person name="Grigoriev I.V."/>
            <person name="Grimsley N."/>
            <person name="Eyre-Walker A."/>
            <person name="Piganeau G."/>
        </authorList>
    </citation>
    <scope>NUCLEOTIDE SEQUENCE [LARGE SCALE GENOMIC DNA]</scope>
    <source>
        <strain evidence="2">RCC 1115</strain>
    </source>
</reference>
<dbReference type="AlphaFoldDB" id="A0A1Y5I648"/>
<dbReference type="Proteomes" id="UP000195557">
    <property type="component" value="Unassembled WGS sequence"/>
</dbReference>
<accession>A0A1Y5I648</accession>
<proteinExistence type="predicted"/>
<name>A0A1Y5I648_OSTTA</name>
<dbReference type="EMBL" id="KZ155793">
    <property type="protein sequence ID" value="OUS45008.1"/>
    <property type="molecule type" value="Genomic_DNA"/>
</dbReference>
<evidence type="ECO:0000256" key="1">
    <source>
        <dbReference type="SAM" id="MobiDB-lite"/>
    </source>
</evidence>
<evidence type="ECO:0000313" key="2">
    <source>
        <dbReference type="EMBL" id="OUS45008.1"/>
    </source>
</evidence>
<sequence length="383" mass="42269">MTTRARWRRRASTLATVAAIGLGWSYLASERARAWRARLRAVLNDFGFESAPDAREGTLATNAGGMTDDDSRENESSADDKLSREMARVNGITKTVAAPGRMAALRRGLNEALGRESETPEEKLGKACVALAAASAMELLTRTTVNLIARRGFLDRESGVTRETLDDTSRAAFLQATSVHFFASGVRELTSIARAIVERELEDFGRESWTREDTIDFMRRCRETMSRALLVPSDVFSDPKALPFERKNRLHVMAPRAFPSWESMLLPPKNPDFNEILGPAPKDDADGHELQVRNLRDVMNETRLVVRSPHFVVAMNDAMHAAWRAHADALPRELFGGTRSSTIDVVDAAHVVDATTERIASDATLLAAIANESGVVFFGDAIW</sequence>
<protein>
    <recommendedName>
        <fullName evidence="3">Peroxin-3</fullName>
    </recommendedName>
</protein>
<evidence type="ECO:0008006" key="3">
    <source>
        <dbReference type="Google" id="ProtNLM"/>
    </source>
</evidence>
<organism evidence="2">
    <name type="scientific">Ostreococcus tauri</name>
    <name type="common">Marine green alga</name>
    <dbReference type="NCBI Taxonomy" id="70448"/>
    <lineage>
        <taxon>Eukaryota</taxon>
        <taxon>Viridiplantae</taxon>
        <taxon>Chlorophyta</taxon>
        <taxon>Mamiellophyceae</taxon>
        <taxon>Mamiellales</taxon>
        <taxon>Bathycoccaceae</taxon>
        <taxon>Ostreococcus</taxon>
    </lineage>
</organism>
<feature type="region of interest" description="Disordered" evidence="1">
    <location>
        <begin position="56"/>
        <end position="81"/>
    </location>
</feature>